<keyword evidence="2" id="KW-1184">Jasmonic acid signaling pathway</keyword>
<name>A0ABC8RHC1_9AQUA</name>
<comment type="subcellular location">
    <subcellularLocation>
        <location evidence="2">Nucleus</location>
    </subcellularLocation>
</comment>
<evidence type="ECO:0000259" key="3">
    <source>
        <dbReference type="PROSITE" id="PS51320"/>
    </source>
</evidence>
<accession>A0ABC8RHC1</accession>
<dbReference type="Proteomes" id="UP001642360">
    <property type="component" value="Unassembled WGS sequence"/>
</dbReference>
<dbReference type="SMART" id="SM00979">
    <property type="entry name" value="TIFY"/>
    <property type="match status" value="1"/>
</dbReference>
<dbReference type="PANTHER" id="PTHR33077">
    <property type="entry name" value="PROTEIN TIFY 4A-RELATED-RELATED"/>
    <property type="match status" value="1"/>
</dbReference>
<dbReference type="EMBL" id="CAUOFW020001391">
    <property type="protein sequence ID" value="CAK9144376.1"/>
    <property type="molecule type" value="Genomic_DNA"/>
</dbReference>
<dbReference type="AlphaFoldDB" id="A0ABC8RHC1"/>
<dbReference type="Pfam" id="PF09425">
    <property type="entry name" value="Jas_motif"/>
    <property type="match status" value="1"/>
</dbReference>
<reference evidence="4 5" key="1">
    <citation type="submission" date="2024-02" db="EMBL/GenBank/DDBJ databases">
        <authorList>
            <person name="Vignale AGUSTIN F."/>
            <person name="Sosa J E."/>
            <person name="Modenutti C."/>
        </authorList>
    </citation>
    <scope>NUCLEOTIDE SEQUENCE [LARGE SCALE GENOMIC DNA]</scope>
</reference>
<evidence type="ECO:0000256" key="1">
    <source>
        <dbReference type="ARBA" id="ARBA00008614"/>
    </source>
</evidence>
<evidence type="ECO:0000313" key="4">
    <source>
        <dbReference type="EMBL" id="CAK9144376.1"/>
    </source>
</evidence>
<gene>
    <name evidence="4" type="ORF">ILEXP_LOCUS12129</name>
</gene>
<keyword evidence="2" id="KW-0539">Nucleus</keyword>
<sequence>MTMARSAVELDFFSMEKEIPARAPAEKLFHRRRSFRDIQSVISKINPEVLKTVIASGSVNQTSMAKLSENDSFSVSNKSFSVPSTPKEDQSFFPVLPVYTPIFRPSSGSENGSETAPLTIFYNGTVSVFDVPRHKAENILKLAEENGSKSVEQPYSKLAVPSRDQRQLFGTLYGDLPISRRKSLQRFLEKRKERLTLVTPYGCPADYAFWGGNMEGYKD</sequence>
<comment type="function">
    <text evidence="2">Repressor of jasmonate responses.</text>
</comment>
<dbReference type="InterPro" id="IPR010399">
    <property type="entry name" value="Tify_dom"/>
</dbReference>
<dbReference type="PANTHER" id="PTHR33077:SF5">
    <property type="entry name" value="PROTEIN TIFY 9"/>
    <property type="match status" value="1"/>
</dbReference>
<proteinExistence type="inferred from homology"/>
<dbReference type="InterPro" id="IPR040390">
    <property type="entry name" value="TIFY/JAZ"/>
</dbReference>
<feature type="domain" description="Tify" evidence="3">
    <location>
        <begin position="111"/>
        <end position="145"/>
    </location>
</feature>
<dbReference type="GO" id="GO:2000022">
    <property type="term" value="P:regulation of jasmonic acid mediated signaling pathway"/>
    <property type="evidence" value="ECO:0007669"/>
    <property type="project" value="UniProtKB-UniRule"/>
</dbReference>
<keyword evidence="5" id="KW-1185">Reference proteome</keyword>
<dbReference type="GO" id="GO:0009611">
    <property type="term" value="P:response to wounding"/>
    <property type="evidence" value="ECO:0007669"/>
    <property type="project" value="UniProtKB-UniRule"/>
</dbReference>
<dbReference type="GO" id="GO:0005634">
    <property type="term" value="C:nucleus"/>
    <property type="evidence" value="ECO:0007669"/>
    <property type="project" value="UniProtKB-SubCell"/>
</dbReference>
<protein>
    <recommendedName>
        <fullName evidence="2">Protein TIFY</fullName>
    </recommendedName>
    <alternativeName>
        <fullName evidence="2">Jasmonate ZIM domain-containing protein</fullName>
    </alternativeName>
</protein>
<comment type="domain">
    <text evidence="2">The jas domain is required for interaction with COI1.</text>
</comment>
<dbReference type="Pfam" id="PF06200">
    <property type="entry name" value="tify"/>
    <property type="match status" value="1"/>
</dbReference>
<evidence type="ECO:0000256" key="2">
    <source>
        <dbReference type="RuleBase" id="RU369065"/>
    </source>
</evidence>
<evidence type="ECO:0000313" key="5">
    <source>
        <dbReference type="Proteomes" id="UP001642360"/>
    </source>
</evidence>
<dbReference type="PROSITE" id="PS51320">
    <property type="entry name" value="TIFY"/>
    <property type="match status" value="1"/>
</dbReference>
<dbReference type="InterPro" id="IPR018467">
    <property type="entry name" value="CCT_CS"/>
</dbReference>
<comment type="similarity">
    <text evidence="1 2">Belongs to the TIFY/JAZ family.</text>
</comment>
<dbReference type="GO" id="GO:0031347">
    <property type="term" value="P:regulation of defense response"/>
    <property type="evidence" value="ECO:0007669"/>
    <property type="project" value="UniProtKB-UniRule"/>
</dbReference>
<organism evidence="4 5">
    <name type="scientific">Ilex paraguariensis</name>
    <name type="common">yerba mate</name>
    <dbReference type="NCBI Taxonomy" id="185542"/>
    <lineage>
        <taxon>Eukaryota</taxon>
        <taxon>Viridiplantae</taxon>
        <taxon>Streptophyta</taxon>
        <taxon>Embryophyta</taxon>
        <taxon>Tracheophyta</taxon>
        <taxon>Spermatophyta</taxon>
        <taxon>Magnoliopsida</taxon>
        <taxon>eudicotyledons</taxon>
        <taxon>Gunneridae</taxon>
        <taxon>Pentapetalae</taxon>
        <taxon>asterids</taxon>
        <taxon>campanulids</taxon>
        <taxon>Aquifoliales</taxon>
        <taxon>Aquifoliaceae</taxon>
        <taxon>Ilex</taxon>
    </lineage>
</organism>
<comment type="caution">
    <text evidence="4">The sequence shown here is derived from an EMBL/GenBank/DDBJ whole genome shotgun (WGS) entry which is preliminary data.</text>
</comment>